<name>A0A6B3RM95_9RHOB</name>
<evidence type="ECO:0000313" key="2">
    <source>
        <dbReference type="Proteomes" id="UP000481421"/>
    </source>
</evidence>
<proteinExistence type="predicted"/>
<dbReference type="Proteomes" id="UP000481421">
    <property type="component" value="Unassembled WGS sequence"/>
</dbReference>
<dbReference type="EMBL" id="JAAIKE010000002">
    <property type="protein sequence ID" value="NEX45958.1"/>
    <property type="molecule type" value="Genomic_DNA"/>
</dbReference>
<accession>A0A6B3RM95</accession>
<dbReference type="RefSeq" id="WP_164610233.1">
    <property type="nucleotide sequence ID" value="NZ_JAAIKE010000002.1"/>
</dbReference>
<sequence length="116" mass="12979">MKDALQQAGFLAVEAEGDTLHARLWASSTDFTATPEGDHWLLALHWPLRASEAQRSDWNAAHPRAPLDIHNGETRLTMRVRADDAAALPLWAALAEEAVAQMIRWRRAQRQPGEGY</sequence>
<protein>
    <submittedName>
        <fullName evidence="1">Uncharacterized protein</fullName>
    </submittedName>
</protein>
<dbReference type="AlphaFoldDB" id="A0A6B3RM95"/>
<comment type="caution">
    <text evidence="1">The sequence shown here is derived from an EMBL/GenBank/DDBJ whole genome shotgun (WGS) entry which is preliminary data.</text>
</comment>
<gene>
    <name evidence="1" type="ORF">G3572_07060</name>
</gene>
<reference evidence="1 2" key="1">
    <citation type="submission" date="2020-02" db="EMBL/GenBank/DDBJ databases">
        <title>Rhodobacter algicola sp. nov., isolated from microalga culture.</title>
        <authorList>
            <person name="Park C.-Y."/>
        </authorList>
    </citation>
    <scope>NUCLEOTIDE SEQUENCE [LARGE SCALE GENOMIC DNA]</scope>
    <source>
        <strain evidence="1 2">ETT8</strain>
    </source>
</reference>
<keyword evidence="2" id="KW-1185">Reference proteome</keyword>
<evidence type="ECO:0000313" key="1">
    <source>
        <dbReference type="EMBL" id="NEX45958.1"/>
    </source>
</evidence>
<organism evidence="1 2">
    <name type="scientific">Pseudotabrizicola algicola</name>
    <dbReference type="NCBI Taxonomy" id="2709381"/>
    <lineage>
        <taxon>Bacteria</taxon>
        <taxon>Pseudomonadati</taxon>
        <taxon>Pseudomonadota</taxon>
        <taxon>Alphaproteobacteria</taxon>
        <taxon>Rhodobacterales</taxon>
        <taxon>Paracoccaceae</taxon>
        <taxon>Pseudotabrizicola</taxon>
    </lineage>
</organism>